<sequence>MVKTWRRHSQNGMGTTIYTPHYLQKYHGTSKAMGNCGSRKMKMNHPLALSQFSGKTISSKYFTTGHPLLDFVSFVDRASRSRSTICQCQIKALSCIHVMWVVQTRSVVKAIPNSCDRGQQLVVIVTEAYIRLQSASNLLFTS</sequence>
<evidence type="ECO:0000313" key="1">
    <source>
        <dbReference type="EMBL" id="KAA3475542.1"/>
    </source>
</evidence>
<proteinExistence type="predicted"/>
<dbReference type="EMBL" id="SMMG02000005">
    <property type="protein sequence ID" value="KAA3475542.1"/>
    <property type="molecule type" value="Genomic_DNA"/>
</dbReference>
<gene>
    <name evidence="1" type="ORF">EPI10_025712</name>
</gene>
<protein>
    <submittedName>
        <fullName evidence="1">Uncharacterized protein</fullName>
    </submittedName>
</protein>
<name>A0A5B6W361_9ROSI</name>
<keyword evidence="2" id="KW-1185">Reference proteome</keyword>
<evidence type="ECO:0000313" key="2">
    <source>
        <dbReference type="Proteomes" id="UP000325315"/>
    </source>
</evidence>
<organism evidence="1 2">
    <name type="scientific">Gossypium australe</name>
    <dbReference type="NCBI Taxonomy" id="47621"/>
    <lineage>
        <taxon>Eukaryota</taxon>
        <taxon>Viridiplantae</taxon>
        <taxon>Streptophyta</taxon>
        <taxon>Embryophyta</taxon>
        <taxon>Tracheophyta</taxon>
        <taxon>Spermatophyta</taxon>
        <taxon>Magnoliopsida</taxon>
        <taxon>eudicotyledons</taxon>
        <taxon>Gunneridae</taxon>
        <taxon>Pentapetalae</taxon>
        <taxon>rosids</taxon>
        <taxon>malvids</taxon>
        <taxon>Malvales</taxon>
        <taxon>Malvaceae</taxon>
        <taxon>Malvoideae</taxon>
        <taxon>Gossypium</taxon>
    </lineage>
</organism>
<comment type="caution">
    <text evidence="1">The sequence shown here is derived from an EMBL/GenBank/DDBJ whole genome shotgun (WGS) entry which is preliminary data.</text>
</comment>
<reference evidence="2" key="1">
    <citation type="journal article" date="2019" name="Plant Biotechnol. J.">
        <title>Genome sequencing of the Australian wild diploid species Gossypium australe highlights disease resistance and delayed gland morphogenesis.</title>
        <authorList>
            <person name="Cai Y."/>
            <person name="Cai X."/>
            <person name="Wang Q."/>
            <person name="Wang P."/>
            <person name="Zhang Y."/>
            <person name="Cai C."/>
            <person name="Xu Y."/>
            <person name="Wang K."/>
            <person name="Zhou Z."/>
            <person name="Wang C."/>
            <person name="Geng S."/>
            <person name="Li B."/>
            <person name="Dong Q."/>
            <person name="Hou Y."/>
            <person name="Wang H."/>
            <person name="Ai P."/>
            <person name="Liu Z."/>
            <person name="Yi F."/>
            <person name="Sun M."/>
            <person name="An G."/>
            <person name="Cheng J."/>
            <person name="Zhang Y."/>
            <person name="Shi Q."/>
            <person name="Xie Y."/>
            <person name="Shi X."/>
            <person name="Chang Y."/>
            <person name="Huang F."/>
            <person name="Chen Y."/>
            <person name="Hong S."/>
            <person name="Mi L."/>
            <person name="Sun Q."/>
            <person name="Zhang L."/>
            <person name="Zhou B."/>
            <person name="Peng R."/>
            <person name="Zhang X."/>
            <person name="Liu F."/>
        </authorList>
    </citation>
    <scope>NUCLEOTIDE SEQUENCE [LARGE SCALE GENOMIC DNA]</scope>
    <source>
        <strain evidence="2">cv. PA1801</strain>
    </source>
</reference>
<accession>A0A5B6W361</accession>
<dbReference type="Proteomes" id="UP000325315">
    <property type="component" value="Unassembled WGS sequence"/>
</dbReference>
<dbReference type="AlphaFoldDB" id="A0A5B6W361"/>